<organism evidence="4 5">
    <name type="scientific">Tetrabaena socialis</name>
    <dbReference type="NCBI Taxonomy" id="47790"/>
    <lineage>
        <taxon>Eukaryota</taxon>
        <taxon>Viridiplantae</taxon>
        <taxon>Chlorophyta</taxon>
        <taxon>core chlorophytes</taxon>
        <taxon>Chlorophyceae</taxon>
        <taxon>CS clade</taxon>
        <taxon>Chlamydomonadales</taxon>
        <taxon>Tetrabaenaceae</taxon>
        <taxon>Tetrabaena</taxon>
    </lineage>
</organism>
<evidence type="ECO:0000256" key="1">
    <source>
        <dbReference type="ARBA" id="ARBA00022801"/>
    </source>
</evidence>
<dbReference type="Proteomes" id="UP000236333">
    <property type="component" value="Unassembled WGS sequence"/>
</dbReference>
<dbReference type="PANTHER" id="PTHR14950:SF37">
    <property type="entry name" value="ENDORIBONUCLEASE DICER"/>
    <property type="match status" value="1"/>
</dbReference>
<name>A0A2J8AHJ8_9CHLO</name>
<dbReference type="GO" id="GO:0004525">
    <property type="term" value="F:ribonuclease III activity"/>
    <property type="evidence" value="ECO:0007669"/>
    <property type="project" value="InterPro"/>
</dbReference>
<dbReference type="InterPro" id="IPR036389">
    <property type="entry name" value="RNase_III_sf"/>
</dbReference>
<feature type="domain" description="RNase III" evidence="3">
    <location>
        <begin position="99"/>
        <end position="278"/>
    </location>
</feature>
<feature type="signal peptide" evidence="2">
    <location>
        <begin position="1"/>
        <end position="17"/>
    </location>
</feature>
<dbReference type="SUPFAM" id="SSF69065">
    <property type="entry name" value="RNase III domain-like"/>
    <property type="match status" value="1"/>
</dbReference>
<dbReference type="PROSITE" id="PS50142">
    <property type="entry name" value="RNASE_3_2"/>
    <property type="match status" value="1"/>
</dbReference>
<keyword evidence="5" id="KW-1185">Reference proteome</keyword>
<feature type="chain" id="PRO_5014461166" evidence="2">
    <location>
        <begin position="18"/>
        <end position="413"/>
    </location>
</feature>
<evidence type="ECO:0000313" key="5">
    <source>
        <dbReference type="Proteomes" id="UP000236333"/>
    </source>
</evidence>
<dbReference type="Gene3D" id="1.10.1520.10">
    <property type="entry name" value="Ribonuclease III domain"/>
    <property type="match status" value="1"/>
</dbReference>
<sequence length="413" mass="41576">MEALVGAQLLLAAGAAAAPAAPLAPAPQPHSHARGDDALGDLDIPGVLEMGLGAASEADAAGRLHAALLFCVGMQLLPPDSPAVAPPGSRLDRLHAAGVAAAEAALGYVFDDPALCGRALTHVSWPSREAGAHYQLLEFLGDAVLGLVASLWVFRYGGSPRQMSERREALVRNETLAAAAVSAELHAALRARQRELSKAVQDYAEARSTVVRRGAAEGTAAGGAAAAAPWLATPELGVALAPADGGGGGDAAAVIVRAPKVLADVVEALIGAVFLDSGGDLAACEQAIHRLLLAHLNDGATLIGGGAAAAGSRSSAAHSPPAAAAVGSFSSRRTALAGPADLACSPPLLSRQRGGYSAGPLRRAGDMLVRGAAAATHMLRPTARAAPQLMMVVVAEQGRVRRAGRAFWRAALL</sequence>
<dbReference type="PANTHER" id="PTHR14950">
    <property type="entry name" value="DICER-RELATED"/>
    <property type="match status" value="1"/>
</dbReference>
<reference evidence="4 5" key="1">
    <citation type="journal article" date="2017" name="Mol. Biol. Evol.">
        <title>The 4-celled Tetrabaena socialis nuclear genome reveals the essential components for genetic control of cell number at the origin of multicellularity in the volvocine lineage.</title>
        <authorList>
            <person name="Featherston J."/>
            <person name="Arakaki Y."/>
            <person name="Hanschen E.R."/>
            <person name="Ferris P.J."/>
            <person name="Michod R.E."/>
            <person name="Olson B.J.S.C."/>
            <person name="Nozaki H."/>
            <person name="Durand P.M."/>
        </authorList>
    </citation>
    <scope>NUCLEOTIDE SEQUENCE [LARGE SCALE GENOMIC DNA]</scope>
    <source>
        <strain evidence="4 5">NIES-571</strain>
    </source>
</reference>
<dbReference type="OrthoDB" id="551630at2759"/>
<dbReference type="GO" id="GO:0003723">
    <property type="term" value="F:RNA binding"/>
    <property type="evidence" value="ECO:0007669"/>
    <property type="project" value="TreeGrafter"/>
</dbReference>
<protein>
    <submittedName>
        <fullName evidence="4">Ribonuclease 3-like protein 3</fullName>
    </submittedName>
</protein>
<dbReference type="Pfam" id="PF00636">
    <property type="entry name" value="Ribonuclease_3"/>
    <property type="match status" value="1"/>
</dbReference>
<dbReference type="EMBL" id="PGGS01000017">
    <property type="protein sequence ID" value="PNH11989.1"/>
    <property type="molecule type" value="Genomic_DNA"/>
</dbReference>
<dbReference type="GO" id="GO:0030422">
    <property type="term" value="P:siRNA processing"/>
    <property type="evidence" value="ECO:0007669"/>
    <property type="project" value="TreeGrafter"/>
</dbReference>
<keyword evidence="2" id="KW-0732">Signal</keyword>
<dbReference type="CDD" id="cd00593">
    <property type="entry name" value="RIBOc"/>
    <property type="match status" value="1"/>
</dbReference>
<comment type="caution">
    <text evidence="4">The sequence shown here is derived from an EMBL/GenBank/DDBJ whole genome shotgun (WGS) entry which is preliminary data.</text>
</comment>
<dbReference type="SMART" id="SM00535">
    <property type="entry name" value="RIBOc"/>
    <property type="match status" value="1"/>
</dbReference>
<dbReference type="AlphaFoldDB" id="A0A2J8AHJ8"/>
<dbReference type="InterPro" id="IPR000999">
    <property type="entry name" value="RNase_III_dom"/>
</dbReference>
<gene>
    <name evidence="4" type="ORF">TSOC_001115</name>
</gene>
<evidence type="ECO:0000256" key="2">
    <source>
        <dbReference type="SAM" id="SignalP"/>
    </source>
</evidence>
<evidence type="ECO:0000313" key="4">
    <source>
        <dbReference type="EMBL" id="PNH11989.1"/>
    </source>
</evidence>
<proteinExistence type="predicted"/>
<dbReference type="GO" id="GO:0005634">
    <property type="term" value="C:nucleus"/>
    <property type="evidence" value="ECO:0007669"/>
    <property type="project" value="TreeGrafter"/>
</dbReference>
<evidence type="ECO:0000259" key="3">
    <source>
        <dbReference type="PROSITE" id="PS50142"/>
    </source>
</evidence>
<accession>A0A2J8AHJ8</accession>
<keyword evidence="1" id="KW-0378">Hydrolase</keyword>
<dbReference type="GO" id="GO:0005737">
    <property type="term" value="C:cytoplasm"/>
    <property type="evidence" value="ECO:0007669"/>
    <property type="project" value="TreeGrafter"/>
</dbReference>